<dbReference type="RefSeq" id="WP_132215435.1">
    <property type="nucleotide sequence ID" value="NZ_OX156936.1"/>
</dbReference>
<reference evidence="1 2" key="1">
    <citation type="submission" date="2019-03" db="EMBL/GenBank/DDBJ databases">
        <title>Genomic Encyclopedia of Type Strains, Phase IV (KMG-IV): sequencing the most valuable type-strain genomes for metagenomic binning, comparative biology and taxonomic classification.</title>
        <authorList>
            <person name="Goeker M."/>
        </authorList>
    </citation>
    <scope>NUCLEOTIDE SEQUENCE [LARGE SCALE GENOMIC DNA]</scope>
    <source>
        <strain evidence="1 2">DSM 18792</strain>
    </source>
</reference>
<dbReference type="OrthoDB" id="1489643at2"/>
<gene>
    <name evidence="1" type="ORF">EV196_102227</name>
</gene>
<dbReference type="Proteomes" id="UP000295455">
    <property type="component" value="Unassembled WGS sequence"/>
</dbReference>
<evidence type="ECO:0000313" key="2">
    <source>
        <dbReference type="Proteomes" id="UP000295455"/>
    </source>
</evidence>
<evidence type="ECO:0008006" key="3">
    <source>
        <dbReference type="Google" id="ProtNLM"/>
    </source>
</evidence>
<keyword evidence="2" id="KW-1185">Reference proteome</keyword>
<name>A0A4V2QED6_9FLAO</name>
<organism evidence="1 2">
    <name type="scientific">Mariniflexile fucanivorans</name>
    <dbReference type="NCBI Taxonomy" id="264023"/>
    <lineage>
        <taxon>Bacteria</taxon>
        <taxon>Pseudomonadati</taxon>
        <taxon>Bacteroidota</taxon>
        <taxon>Flavobacteriia</taxon>
        <taxon>Flavobacteriales</taxon>
        <taxon>Flavobacteriaceae</taxon>
        <taxon>Mariniflexile</taxon>
    </lineage>
</organism>
<accession>A0A4V2QED6</accession>
<dbReference type="AlphaFoldDB" id="A0A4V2QED6"/>
<dbReference type="EMBL" id="SLUP01000002">
    <property type="protein sequence ID" value="TCL67667.1"/>
    <property type="molecule type" value="Genomic_DNA"/>
</dbReference>
<proteinExistence type="predicted"/>
<comment type="caution">
    <text evidence="1">The sequence shown here is derived from an EMBL/GenBank/DDBJ whole genome shotgun (WGS) entry which is preliminary data.</text>
</comment>
<sequence>MIRTLLSTILIACILSCSTSKQIEKAVSAGNYDQAIYDAIGKLRTNKDKKGKADFIVMLQEAYNKANERDLTTINFLKKDNNPENYLQIYDMYMGLNKRQEVIKPILPLAINGRTVKFDIKDYSSQIISFKNDASLNLYKNATEILKSSNKLDARQAFDIFQDIEDINPNYKDVRNLLEVAHNKGTDFVLVDMINDTRKTIPNRLEDDLLNFSTYGLNNLWTVYHNAPVDKLTYDYNMRVNLREINLSPEQIKERQIIKEKQVVDGKKDLLDSRGNKVKDSLGKVIQVDKMITVRCEYYESTQFKSAQVAGNVEYVDVKNKQLVDAFPISSEFVFQHIFATSRGDRRALETTLIPFLNNQRVPFPSEEQMIYDTGEDLKLQLKKIINSYSPR</sequence>
<evidence type="ECO:0000313" key="1">
    <source>
        <dbReference type="EMBL" id="TCL67667.1"/>
    </source>
</evidence>
<protein>
    <recommendedName>
        <fullName evidence="3">Lipoprotein</fullName>
    </recommendedName>
</protein>